<accession>A0A1F4TJ31</accession>
<comment type="subcellular location">
    <subcellularLocation>
        <location evidence="1">Cell membrane</location>
        <topology evidence="1">Multi-pass membrane protein</topology>
    </subcellularLocation>
</comment>
<feature type="domain" description="DUF4131" evidence="8">
    <location>
        <begin position="21"/>
        <end position="171"/>
    </location>
</feature>
<evidence type="ECO:0000256" key="1">
    <source>
        <dbReference type="ARBA" id="ARBA00004651"/>
    </source>
</evidence>
<dbReference type="InterPro" id="IPR025405">
    <property type="entry name" value="DUF4131"/>
</dbReference>
<proteinExistence type="predicted"/>
<dbReference type="InterPro" id="IPR004477">
    <property type="entry name" value="ComEC_N"/>
</dbReference>
<evidence type="ECO:0000313" key="10">
    <source>
        <dbReference type="Proteomes" id="UP000177309"/>
    </source>
</evidence>
<dbReference type="Pfam" id="PF13567">
    <property type="entry name" value="DUF4131"/>
    <property type="match status" value="1"/>
</dbReference>
<feature type="transmembrane region" description="Helical" evidence="6">
    <location>
        <begin position="240"/>
        <end position="262"/>
    </location>
</feature>
<evidence type="ECO:0000256" key="3">
    <source>
        <dbReference type="ARBA" id="ARBA00022692"/>
    </source>
</evidence>
<evidence type="ECO:0000259" key="7">
    <source>
        <dbReference type="Pfam" id="PF03772"/>
    </source>
</evidence>
<protein>
    <recommendedName>
        <fullName evidence="11">ComEC/Rec2-related protein domain-containing protein</fullName>
    </recommendedName>
</protein>
<dbReference type="EMBL" id="MEUI01000048">
    <property type="protein sequence ID" value="OGC32617.1"/>
    <property type="molecule type" value="Genomic_DNA"/>
</dbReference>
<dbReference type="Pfam" id="PF03772">
    <property type="entry name" value="Competence"/>
    <property type="match status" value="1"/>
</dbReference>
<dbReference type="GO" id="GO:0005886">
    <property type="term" value="C:plasma membrane"/>
    <property type="evidence" value="ECO:0007669"/>
    <property type="project" value="UniProtKB-SubCell"/>
</dbReference>
<evidence type="ECO:0000259" key="8">
    <source>
        <dbReference type="Pfam" id="PF13567"/>
    </source>
</evidence>
<feature type="domain" description="ComEC/Rec2-related protein" evidence="7">
    <location>
        <begin position="226"/>
        <end position="265"/>
    </location>
</feature>
<keyword evidence="3 6" id="KW-0812">Transmembrane</keyword>
<feature type="transmembrane region" description="Helical" evidence="6">
    <location>
        <begin position="24"/>
        <end position="45"/>
    </location>
</feature>
<keyword evidence="2" id="KW-1003">Cell membrane</keyword>
<evidence type="ECO:0000256" key="2">
    <source>
        <dbReference type="ARBA" id="ARBA00022475"/>
    </source>
</evidence>
<reference evidence="9 10" key="1">
    <citation type="journal article" date="2016" name="Nat. Commun.">
        <title>Thousands of microbial genomes shed light on interconnected biogeochemical processes in an aquifer system.</title>
        <authorList>
            <person name="Anantharaman K."/>
            <person name="Brown C.T."/>
            <person name="Hug L.A."/>
            <person name="Sharon I."/>
            <person name="Castelle C.J."/>
            <person name="Probst A.J."/>
            <person name="Thomas B.C."/>
            <person name="Singh A."/>
            <person name="Wilkins M.J."/>
            <person name="Karaoz U."/>
            <person name="Brodie E.L."/>
            <person name="Williams K.H."/>
            <person name="Hubbard S.S."/>
            <person name="Banfield J.F."/>
        </authorList>
    </citation>
    <scope>NUCLEOTIDE SEQUENCE [LARGE SCALE GENOMIC DNA]</scope>
</reference>
<evidence type="ECO:0000256" key="5">
    <source>
        <dbReference type="ARBA" id="ARBA00023136"/>
    </source>
</evidence>
<keyword evidence="4 6" id="KW-1133">Transmembrane helix</keyword>
<keyword evidence="5 6" id="KW-0472">Membrane</keyword>
<comment type="caution">
    <text evidence="9">The sequence shown here is derived from an EMBL/GenBank/DDBJ whole genome shotgun (WGS) entry which is preliminary data.</text>
</comment>
<dbReference type="AlphaFoldDB" id="A0A1F4TJ31"/>
<sequence>MTSPIVHIAIAYVLGIIIGNSLSFPIWASLFLTVLIFVTNAYVFINKLDNRLFVLAFLVVLGTLNIQIRSLPPPRSDISGFLNKGEVTVFGQIDDEPRIFDEQVSFTLQVGKANKKKTSGKLSVSVAKTKLEYGDKVAVTGYLQEVDGLANPGLLSYADYLQNQGITCQLRSSRAPPIIISTGGGNIIKKLSLALKNHFIIVPLKTLPEPYSTLLASIVFGSSAAKAPKEIKETYKKAGVAHLLVASGMHLGILVGVCLFIVRSTKMPLSTGILITSLVHYCPSDIPCNSSCSHDWVFSST</sequence>
<dbReference type="InterPro" id="IPR052159">
    <property type="entry name" value="Competence_DNA_uptake"/>
</dbReference>
<evidence type="ECO:0008006" key="11">
    <source>
        <dbReference type="Google" id="ProtNLM"/>
    </source>
</evidence>
<gene>
    <name evidence="9" type="ORF">A2462_01960</name>
</gene>
<dbReference type="Proteomes" id="UP000177309">
    <property type="component" value="Unassembled WGS sequence"/>
</dbReference>
<evidence type="ECO:0000256" key="4">
    <source>
        <dbReference type="ARBA" id="ARBA00022989"/>
    </source>
</evidence>
<dbReference type="PANTHER" id="PTHR30619:SF7">
    <property type="entry name" value="BETA-LACTAMASE DOMAIN PROTEIN"/>
    <property type="match status" value="1"/>
</dbReference>
<dbReference type="PANTHER" id="PTHR30619">
    <property type="entry name" value="DNA INTERNALIZATION/COMPETENCE PROTEIN COMEC/REC2"/>
    <property type="match status" value="1"/>
</dbReference>
<feature type="transmembrane region" description="Helical" evidence="6">
    <location>
        <begin position="52"/>
        <end position="68"/>
    </location>
</feature>
<evidence type="ECO:0000256" key="6">
    <source>
        <dbReference type="SAM" id="Phobius"/>
    </source>
</evidence>
<evidence type="ECO:0000313" key="9">
    <source>
        <dbReference type="EMBL" id="OGC32617.1"/>
    </source>
</evidence>
<name>A0A1F4TJ31_UNCSA</name>
<organism evidence="9 10">
    <name type="scientific">candidate division WOR-1 bacterium RIFOXYC2_FULL_41_25</name>
    <dbReference type="NCBI Taxonomy" id="1802586"/>
    <lineage>
        <taxon>Bacteria</taxon>
        <taxon>Bacillati</taxon>
        <taxon>Saganbacteria</taxon>
    </lineage>
</organism>